<dbReference type="PANTHER" id="PTHR32552:SF68">
    <property type="entry name" value="FERRICHROME OUTER MEMBRANE TRANSPORTER_PHAGE RECEPTOR"/>
    <property type="match status" value="1"/>
</dbReference>
<evidence type="ECO:0000256" key="4">
    <source>
        <dbReference type="ARBA" id="ARBA00022452"/>
    </source>
</evidence>
<comment type="subcellular location">
    <subcellularLocation>
        <location evidence="1 14">Cell outer membrane</location>
        <topology evidence="1 14">Multi-pass membrane protein</topology>
    </subcellularLocation>
</comment>
<dbReference type="Gene3D" id="2.40.170.20">
    <property type="entry name" value="TonB-dependent receptor, beta-barrel domain"/>
    <property type="match status" value="1"/>
</dbReference>
<evidence type="ECO:0000256" key="11">
    <source>
        <dbReference type="ARBA" id="ARBA00023136"/>
    </source>
</evidence>
<keyword evidence="5" id="KW-0410">Iron transport</keyword>
<dbReference type="Proteomes" id="UP001217500">
    <property type="component" value="Chromosome"/>
</dbReference>
<evidence type="ECO:0000313" key="20">
    <source>
        <dbReference type="Proteomes" id="UP001217500"/>
    </source>
</evidence>
<dbReference type="Pfam" id="PF00593">
    <property type="entry name" value="TonB_dep_Rec_b-barrel"/>
    <property type="match status" value="1"/>
</dbReference>
<dbReference type="InterPro" id="IPR036942">
    <property type="entry name" value="Beta-barrel_TonB_sf"/>
</dbReference>
<evidence type="ECO:0000256" key="5">
    <source>
        <dbReference type="ARBA" id="ARBA00022496"/>
    </source>
</evidence>
<protein>
    <submittedName>
        <fullName evidence="19">TonB-dependent receptor</fullName>
    </submittedName>
</protein>
<comment type="similarity">
    <text evidence="2 14 15">Belongs to the TonB-dependent receptor family.</text>
</comment>
<dbReference type="SUPFAM" id="SSF56935">
    <property type="entry name" value="Porins"/>
    <property type="match status" value="1"/>
</dbReference>
<evidence type="ECO:0000256" key="9">
    <source>
        <dbReference type="ARBA" id="ARBA00023065"/>
    </source>
</evidence>
<feature type="signal peptide" evidence="16">
    <location>
        <begin position="1"/>
        <end position="30"/>
    </location>
</feature>
<dbReference type="InterPro" id="IPR012910">
    <property type="entry name" value="Plug_dom"/>
</dbReference>
<dbReference type="EMBL" id="CP116805">
    <property type="protein sequence ID" value="WCL52803.1"/>
    <property type="molecule type" value="Genomic_DNA"/>
</dbReference>
<dbReference type="Pfam" id="PF07715">
    <property type="entry name" value="Plug"/>
    <property type="match status" value="1"/>
</dbReference>
<dbReference type="GO" id="GO:0009279">
    <property type="term" value="C:cell outer membrane"/>
    <property type="evidence" value="ECO:0007669"/>
    <property type="project" value="UniProtKB-SubCell"/>
</dbReference>
<keyword evidence="7 16" id="KW-0732">Signal</keyword>
<name>A0AAE9XT70_9PROT</name>
<dbReference type="RefSeq" id="WP_289502228.1">
    <property type="nucleotide sequence ID" value="NZ_CP116805.1"/>
</dbReference>
<dbReference type="InterPro" id="IPR010105">
    <property type="entry name" value="TonB_sidphr_rcpt"/>
</dbReference>
<feature type="domain" description="TonB-dependent receptor plug" evidence="18">
    <location>
        <begin position="67"/>
        <end position="159"/>
    </location>
</feature>
<keyword evidence="10 15" id="KW-0798">TonB box</keyword>
<evidence type="ECO:0000256" key="12">
    <source>
        <dbReference type="ARBA" id="ARBA00023170"/>
    </source>
</evidence>
<evidence type="ECO:0000256" key="6">
    <source>
        <dbReference type="ARBA" id="ARBA00022692"/>
    </source>
</evidence>
<evidence type="ECO:0000256" key="8">
    <source>
        <dbReference type="ARBA" id="ARBA00023004"/>
    </source>
</evidence>
<keyword evidence="8" id="KW-0408">Iron</keyword>
<accession>A0AAE9XT70</accession>
<evidence type="ECO:0000256" key="15">
    <source>
        <dbReference type="RuleBase" id="RU003357"/>
    </source>
</evidence>
<evidence type="ECO:0000259" key="18">
    <source>
        <dbReference type="Pfam" id="PF07715"/>
    </source>
</evidence>
<evidence type="ECO:0000256" key="7">
    <source>
        <dbReference type="ARBA" id="ARBA00022729"/>
    </source>
</evidence>
<dbReference type="CDD" id="cd01347">
    <property type="entry name" value="ligand_gated_channel"/>
    <property type="match status" value="1"/>
</dbReference>
<evidence type="ECO:0000256" key="2">
    <source>
        <dbReference type="ARBA" id="ARBA00009810"/>
    </source>
</evidence>
<evidence type="ECO:0000256" key="3">
    <source>
        <dbReference type="ARBA" id="ARBA00022448"/>
    </source>
</evidence>
<evidence type="ECO:0000256" key="1">
    <source>
        <dbReference type="ARBA" id="ARBA00004571"/>
    </source>
</evidence>
<reference evidence="19" key="1">
    <citation type="submission" date="2023-01" db="EMBL/GenBank/DDBJ databases">
        <title>The genome sequence of Kordiimonadaceae bacterium 6D33.</title>
        <authorList>
            <person name="Liu Y."/>
        </authorList>
    </citation>
    <scope>NUCLEOTIDE SEQUENCE</scope>
    <source>
        <strain evidence="19">6D33</strain>
    </source>
</reference>
<keyword evidence="6 14" id="KW-0812">Transmembrane</keyword>
<evidence type="ECO:0000313" key="19">
    <source>
        <dbReference type="EMBL" id="WCL52803.1"/>
    </source>
</evidence>
<dbReference type="PROSITE" id="PS52016">
    <property type="entry name" value="TONB_DEPENDENT_REC_3"/>
    <property type="match status" value="1"/>
</dbReference>
<evidence type="ECO:0000256" key="13">
    <source>
        <dbReference type="ARBA" id="ARBA00023237"/>
    </source>
</evidence>
<evidence type="ECO:0000256" key="16">
    <source>
        <dbReference type="SAM" id="SignalP"/>
    </source>
</evidence>
<keyword evidence="20" id="KW-1185">Reference proteome</keyword>
<keyword evidence="11 14" id="KW-0472">Membrane</keyword>
<sequence>MFENHHQRRLARILGLSVAASALLATPALSATYAAGDDVEEIIVSGRAQTLYRVSETSVVRGAADPLDIPQSVTVLNAALIADQGARDMTDLYRNIAGISTFSYSGVTFRGFRQDQVFYDNLRGNPFIAFSVPKLFNIERVEVLKGPAGMLYGPGEPGGLINYVTKVPTEELAASASLTGGNYDRYGAAGDVSGALNKSETILGRVGAFYESMKPFRNNTKDTSLILDGGLTFKLGESARLITQVSHYDQDMQAARLRGVPVDDNGDFLADRGWNTNEASDFLDLKATVLQSRLLGEVSDGWSYELAVRYFDANERQQYHEARGLVDTDDDGVVDASRRELRDQERNTMGLTIAASSVINKPLFGLDNTILVGGDYYREDSDFWGRTVPNVEIPLLSLNNPVYGQSGASFYDLDSYTLRSTESRLTRTGIYLQDQLSLTDNLILIAGVRYDDFKDEDLLGDSGFSDGDWALRGGVIYKPVDGLSFYASWSESFEPQSISSQSELAGGPFSPMTGSQIEGGVKFDLFNGRLQGGAAIYQIKRQNMLQVDPNGDESDGVADFSTIGEVTSEGFEVELVADLTDAWVLTANYGYNDARITRTVPGGTFTNAVGDRFANAPKHQAGLWTRYEVASINTTFAAGMEYVGERVSIEGQPVNPYTIFDASIIYKFSEELDVMLRADNIFDKKYAASGFIARTGHFPGEPRTVFVELRWKL</sequence>
<gene>
    <name evidence="19" type="ORF">PH603_09655</name>
</gene>
<evidence type="ECO:0000259" key="17">
    <source>
        <dbReference type="Pfam" id="PF00593"/>
    </source>
</evidence>
<organism evidence="19 20">
    <name type="scientific">Gimibacter soli</name>
    <dbReference type="NCBI Taxonomy" id="3024400"/>
    <lineage>
        <taxon>Bacteria</taxon>
        <taxon>Pseudomonadati</taxon>
        <taxon>Pseudomonadota</taxon>
        <taxon>Alphaproteobacteria</taxon>
        <taxon>Kordiimonadales</taxon>
        <taxon>Temperatibacteraceae</taxon>
        <taxon>Gimibacter</taxon>
    </lineage>
</organism>
<keyword evidence="3 14" id="KW-0813">Transport</keyword>
<dbReference type="KEGG" id="gso:PH603_09655"/>
<dbReference type="NCBIfam" id="TIGR01783">
    <property type="entry name" value="TonB-siderophor"/>
    <property type="match status" value="1"/>
</dbReference>
<dbReference type="AlphaFoldDB" id="A0AAE9XT70"/>
<feature type="chain" id="PRO_5042213558" evidence="16">
    <location>
        <begin position="31"/>
        <end position="713"/>
    </location>
</feature>
<dbReference type="InterPro" id="IPR039426">
    <property type="entry name" value="TonB-dep_rcpt-like"/>
</dbReference>
<keyword evidence="4 14" id="KW-1134">Transmembrane beta strand</keyword>
<dbReference type="InterPro" id="IPR000531">
    <property type="entry name" value="Beta-barrel_TonB"/>
</dbReference>
<keyword evidence="9" id="KW-0406">Ion transport</keyword>
<keyword evidence="13 14" id="KW-0998">Cell outer membrane</keyword>
<dbReference type="GO" id="GO:0038023">
    <property type="term" value="F:signaling receptor activity"/>
    <property type="evidence" value="ECO:0007669"/>
    <property type="project" value="InterPro"/>
</dbReference>
<dbReference type="Gene3D" id="2.170.130.10">
    <property type="entry name" value="TonB-dependent receptor, plug domain"/>
    <property type="match status" value="1"/>
</dbReference>
<feature type="domain" description="TonB-dependent receptor-like beta-barrel" evidence="17">
    <location>
        <begin position="258"/>
        <end position="681"/>
    </location>
</feature>
<proteinExistence type="inferred from homology"/>
<keyword evidence="12 19" id="KW-0675">Receptor</keyword>
<evidence type="ECO:0000256" key="10">
    <source>
        <dbReference type="ARBA" id="ARBA00023077"/>
    </source>
</evidence>
<dbReference type="PANTHER" id="PTHR32552">
    <property type="entry name" value="FERRICHROME IRON RECEPTOR-RELATED"/>
    <property type="match status" value="1"/>
</dbReference>
<dbReference type="GO" id="GO:0015344">
    <property type="term" value="F:siderophore uptake transmembrane transporter activity"/>
    <property type="evidence" value="ECO:0007669"/>
    <property type="project" value="TreeGrafter"/>
</dbReference>
<dbReference type="GO" id="GO:0015891">
    <property type="term" value="P:siderophore transport"/>
    <property type="evidence" value="ECO:0007669"/>
    <property type="project" value="InterPro"/>
</dbReference>
<evidence type="ECO:0000256" key="14">
    <source>
        <dbReference type="PROSITE-ProRule" id="PRU01360"/>
    </source>
</evidence>
<dbReference type="InterPro" id="IPR037066">
    <property type="entry name" value="Plug_dom_sf"/>
</dbReference>